<name>A0A4Z1H709_9HELO</name>
<dbReference type="Proteomes" id="UP000297527">
    <property type="component" value="Unassembled WGS sequence"/>
</dbReference>
<dbReference type="OrthoDB" id="3538299at2759"/>
<dbReference type="EMBL" id="PQXN01000440">
    <property type="protein sequence ID" value="TGO44934.1"/>
    <property type="molecule type" value="Genomic_DNA"/>
</dbReference>
<organism evidence="2 3">
    <name type="scientific">Botryotinia convoluta</name>
    <dbReference type="NCBI Taxonomy" id="54673"/>
    <lineage>
        <taxon>Eukaryota</taxon>
        <taxon>Fungi</taxon>
        <taxon>Dikarya</taxon>
        <taxon>Ascomycota</taxon>
        <taxon>Pezizomycotina</taxon>
        <taxon>Leotiomycetes</taxon>
        <taxon>Helotiales</taxon>
        <taxon>Sclerotiniaceae</taxon>
        <taxon>Botryotinia</taxon>
    </lineage>
</organism>
<keyword evidence="1" id="KW-0812">Transmembrane</keyword>
<proteinExistence type="predicted"/>
<reference evidence="2 3" key="1">
    <citation type="submission" date="2017-12" db="EMBL/GenBank/DDBJ databases">
        <title>Comparative genomics of Botrytis spp.</title>
        <authorList>
            <person name="Valero-Jimenez C.A."/>
            <person name="Tapia P."/>
            <person name="Veloso J."/>
            <person name="Silva-Moreno E."/>
            <person name="Staats M."/>
            <person name="Valdes J.H."/>
            <person name="Van Kan J.A.L."/>
        </authorList>
    </citation>
    <scope>NUCLEOTIDE SEQUENCE [LARGE SCALE GENOMIC DNA]</scope>
    <source>
        <strain evidence="2 3">MUCL11595</strain>
    </source>
</reference>
<comment type="caution">
    <text evidence="2">The sequence shown here is derived from an EMBL/GenBank/DDBJ whole genome shotgun (WGS) entry which is preliminary data.</text>
</comment>
<keyword evidence="1" id="KW-0472">Membrane</keyword>
<keyword evidence="1" id="KW-1133">Transmembrane helix</keyword>
<gene>
    <name evidence="2" type="ORF">BCON_0442g00060</name>
</gene>
<dbReference type="AlphaFoldDB" id="A0A4Z1H709"/>
<keyword evidence="3" id="KW-1185">Reference proteome</keyword>
<evidence type="ECO:0000256" key="1">
    <source>
        <dbReference type="SAM" id="Phobius"/>
    </source>
</evidence>
<sequence>MTDPLEIVFLITMIGTLLATLIFSGDWYKQRLKVELEMEVRAQVLRNLLHTPAEQRSTRVLDFCFFAVANSLISKEFGTNEPVLKAEDFNTLELRLHLAERTKESEAEVHGKIGIGSRSFVALTKMEEKQFVEAMKKLIEGWTMEIESDEECHLPGVHCSTGFEKEIKYIKKWIEEQSKEKVEEV</sequence>
<accession>A0A4Z1H709</accession>
<feature type="transmembrane region" description="Helical" evidence="1">
    <location>
        <begin position="6"/>
        <end position="28"/>
    </location>
</feature>
<evidence type="ECO:0000313" key="3">
    <source>
        <dbReference type="Proteomes" id="UP000297527"/>
    </source>
</evidence>
<evidence type="ECO:0000313" key="2">
    <source>
        <dbReference type="EMBL" id="TGO44934.1"/>
    </source>
</evidence>
<protein>
    <submittedName>
        <fullName evidence="2">Uncharacterized protein</fullName>
    </submittedName>
</protein>